<organism evidence="2 3">
    <name type="scientific">Anthostomella pinea</name>
    <dbReference type="NCBI Taxonomy" id="933095"/>
    <lineage>
        <taxon>Eukaryota</taxon>
        <taxon>Fungi</taxon>
        <taxon>Dikarya</taxon>
        <taxon>Ascomycota</taxon>
        <taxon>Pezizomycotina</taxon>
        <taxon>Sordariomycetes</taxon>
        <taxon>Xylariomycetidae</taxon>
        <taxon>Xylariales</taxon>
        <taxon>Xylariaceae</taxon>
        <taxon>Anthostomella</taxon>
    </lineage>
</organism>
<sequence>MATPRDKLRSIMDAKAGPEPHQAKTREQDILKSVKEKMVQAAHDLALEMKKEYTERLAPMLNDIREEFEAEMQKASNLSASSVVKTTAALLSQHFNEMDLKLTRATEDLSSKAETKDKGKEKEEKLSEEPAQPGGYQFRQLTESPGLHRARMAATPMRSTRRGTKRKRNIIPDSSDEAKNKHPMVGPSPDSSDDTDSGIPARPSPRRHEEVHEPVHEQLTPSRRPRGSQNDSKRGRTRGRSESVFSSSIQTRSCTRSRSRPRGLASTVASSAPILRSAIAEEADGDDARFYPSGRSSRSKVRVPSSYNDAEYYDSLNIKPFRRS</sequence>
<evidence type="ECO:0000313" key="3">
    <source>
        <dbReference type="Proteomes" id="UP001295740"/>
    </source>
</evidence>
<name>A0AAI8V8B9_9PEZI</name>
<reference evidence="2" key="1">
    <citation type="submission" date="2023-10" db="EMBL/GenBank/DDBJ databases">
        <authorList>
            <person name="Hackl T."/>
        </authorList>
    </citation>
    <scope>NUCLEOTIDE SEQUENCE</scope>
</reference>
<feature type="compositionally biased region" description="Basic and acidic residues" evidence="1">
    <location>
        <begin position="104"/>
        <end position="128"/>
    </location>
</feature>
<protein>
    <submittedName>
        <fullName evidence="2">Uu.00g027950.m01.CDS01</fullName>
    </submittedName>
</protein>
<evidence type="ECO:0000256" key="1">
    <source>
        <dbReference type="SAM" id="MobiDB-lite"/>
    </source>
</evidence>
<feature type="region of interest" description="Disordered" evidence="1">
    <location>
        <begin position="104"/>
        <end position="269"/>
    </location>
</feature>
<comment type="caution">
    <text evidence="2">The sequence shown here is derived from an EMBL/GenBank/DDBJ whole genome shotgun (WGS) entry which is preliminary data.</text>
</comment>
<accession>A0AAI8V8B9</accession>
<gene>
    <name evidence="2" type="ORF">KHLLAP_LOCUS410</name>
</gene>
<feature type="region of interest" description="Disordered" evidence="1">
    <location>
        <begin position="287"/>
        <end position="306"/>
    </location>
</feature>
<dbReference type="EMBL" id="CAUWAG010000003">
    <property type="protein sequence ID" value="CAJ2499942.1"/>
    <property type="molecule type" value="Genomic_DNA"/>
</dbReference>
<dbReference type="Proteomes" id="UP001295740">
    <property type="component" value="Unassembled WGS sequence"/>
</dbReference>
<feature type="compositionally biased region" description="Basic residues" evidence="1">
    <location>
        <begin position="159"/>
        <end position="169"/>
    </location>
</feature>
<feature type="compositionally biased region" description="Basic and acidic residues" evidence="1">
    <location>
        <begin position="206"/>
        <end position="216"/>
    </location>
</feature>
<keyword evidence="3" id="KW-1185">Reference proteome</keyword>
<feature type="compositionally biased region" description="Low complexity" evidence="1">
    <location>
        <begin position="292"/>
        <end position="306"/>
    </location>
</feature>
<proteinExistence type="predicted"/>
<dbReference type="AlphaFoldDB" id="A0AAI8V8B9"/>
<evidence type="ECO:0000313" key="2">
    <source>
        <dbReference type="EMBL" id="CAJ2499942.1"/>
    </source>
</evidence>
<feature type="region of interest" description="Disordered" evidence="1">
    <location>
        <begin position="1"/>
        <end position="26"/>
    </location>
</feature>